<accession>A0A3G6J7B5</accession>
<dbReference type="OrthoDB" id="3255720at2"/>
<evidence type="ECO:0000313" key="1">
    <source>
        <dbReference type="EMBL" id="AZA13663.1"/>
    </source>
</evidence>
<gene>
    <name evidence="1" type="ORF">CCHOA_06320</name>
</gene>
<dbReference type="Proteomes" id="UP000269019">
    <property type="component" value="Chromosome"/>
</dbReference>
<organism evidence="1 2">
    <name type="scientific">Corynebacterium choanae</name>
    <dbReference type="NCBI Taxonomy" id="1862358"/>
    <lineage>
        <taxon>Bacteria</taxon>
        <taxon>Bacillati</taxon>
        <taxon>Actinomycetota</taxon>
        <taxon>Actinomycetes</taxon>
        <taxon>Mycobacteriales</taxon>
        <taxon>Corynebacteriaceae</taxon>
        <taxon>Corynebacterium</taxon>
    </lineage>
</organism>
<name>A0A3G6J7B5_9CORY</name>
<evidence type="ECO:0000313" key="2">
    <source>
        <dbReference type="Proteomes" id="UP000269019"/>
    </source>
</evidence>
<sequence length="161" mass="17176">MTTPSTTPTPVTLSRIAAACNRCTIAHTITEQLPGSDTVFPRPTIATGFPNVMLLIDLDPQAGIRIQGSWRGILPATEIPALLAAVSEHNLHSIGPALATKLDDQQQAIVTMRRVWPVNHGATDAQLDAVIASTVAMVTQAATMLDHTFPAAVTWSEHDHD</sequence>
<proteinExistence type="predicted"/>
<evidence type="ECO:0008006" key="3">
    <source>
        <dbReference type="Google" id="ProtNLM"/>
    </source>
</evidence>
<dbReference type="AlphaFoldDB" id="A0A3G6J7B5"/>
<dbReference type="KEGG" id="ccho:CCHOA_06320"/>
<dbReference type="EMBL" id="CP033896">
    <property type="protein sequence ID" value="AZA13663.1"/>
    <property type="molecule type" value="Genomic_DNA"/>
</dbReference>
<protein>
    <recommendedName>
        <fullName evidence="3">YbjN domain-containing protein</fullName>
    </recommendedName>
</protein>
<dbReference type="RefSeq" id="WP_123928057.1">
    <property type="nucleotide sequence ID" value="NZ_CP033896.1"/>
</dbReference>
<keyword evidence="2" id="KW-1185">Reference proteome</keyword>
<reference evidence="1 2" key="1">
    <citation type="submission" date="2018-11" db="EMBL/GenBank/DDBJ databases">
        <authorList>
            <person name="Kleinhagauer T."/>
            <person name="Glaeser S.P."/>
            <person name="Spergser J."/>
            <person name="Ruckert C."/>
            <person name="Kaempfer P."/>
            <person name="Busse H.-J."/>
        </authorList>
    </citation>
    <scope>NUCLEOTIDE SEQUENCE [LARGE SCALE GENOMIC DNA]</scope>
    <source>
        <strain evidence="1 2">200CH</strain>
    </source>
</reference>